<proteinExistence type="inferred from homology"/>
<dbReference type="CDD" id="cd02511">
    <property type="entry name" value="Beta4Glucosyltransferase"/>
    <property type="match status" value="1"/>
</dbReference>
<dbReference type="PANTHER" id="PTHR43630:SF2">
    <property type="entry name" value="GLYCOSYLTRANSFERASE"/>
    <property type="match status" value="1"/>
</dbReference>
<comment type="caution">
    <text evidence="3">The sequence shown here is derived from an EMBL/GenBank/DDBJ whole genome shotgun (WGS) entry which is preliminary data.</text>
</comment>
<dbReference type="PANTHER" id="PTHR43630">
    <property type="entry name" value="POLY-BETA-1,6-N-ACETYL-D-GLUCOSAMINE SYNTHASE"/>
    <property type="match status" value="1"/>
</dbReference>
<protein>
    <submittedName>
        <fullName evidence="3">Glycosyltransferase family 2 protein</fullName>
    </submittedName>
</protein>
<dbReference type="SUPFAM" id="SSF53448">
    <property type="entry name" value="Nucleotide-diphospho-sugar transferases"/>
    <property type="match status" value="1"/>
</dbReference>
<feature type="domain" description="Glycosyltransferase 2-like" evidence="2">
    <location>
        <begin position="5"/>
        <end position="136"/>
    </location>
</feature>
<accession>A0A7C5AMG1</accession>
<dbReference type="GO" id="GO:0016740">
    <property type="term" value="F:transferase activity"/>
    <property type="evidence" value="ECO:0007669"/>
    <property type="project" value="UniProtKB-KW"/>
</dbReference>
<gene>
    <name evidence="3" type="ORF">ENW48_09135</name>
</gene>
<dbReference type="Gene3D" id="3.90.550.10">
    <property type="entry name" value="Spore Coat Polysaccharide Biosynthesis Protein SpsA, Chain A"/>
    <property type="match status" value="1"/>
</dbReference>
<evidence type="ECO:0000259" key="2">
    <source>
        <dbReference type="Pfam" id="PF00535"/>
    </source>
</evidence>
<dbReference type="EMBL" id="DTKJ01000059">
    <property type="protein sequence ID" value="HGZ12370.1"/>
    <property type="molecule type" value="Genomic_DNA"/>
</dbReference>
<dbReference type="AlphaFoldDB" id="A0A7C5AMG1"/>
<dbReference type="Pfam" id="PF00535">
    <property type="entry name" value="Glycos_transf_2"/>
    <property type="match status" value="1"/>
</dbReference>
<dbReference type="InterPro" id="IPR029044">
    <property type="entry name" value="Nucleotide-diphossugar_trans"/>
</dbReference>
<dbReference type="InterPro" id="IPR001173">
    <property type="entry name" value="Glyco_trans_2-like"/>
</dbReference>
<sequence length="261" mass="30305">MPRLSVIVIALNQEENIGPCLESARFADEIVLVDTGSTDRTVELARSFTDRIFIADWRGFGATENFALDRARGTWVFSLDTDERVPEALRDEILEVVRNNGPLAGYRVPRKNYFCGRWIRRAGWYPDFTLRLFRRDKGRFWERAVHEEVLVDGPVGKLKTPLEHYSYKSVSDYVTRMDRYARLAAQELVKSGRRPRAGELLWRPVATFVNRYFIQLGLLEGLTGYTIAALSGMYTFLKYYYLRQLLNEETHAHRSQRPNSP</sequence>
<comment type="similarity">
    <text evidence="1">Belongs to the glycosyltransferase 2 family. WaaE/KdtX subfamily.</text>
</comment>
<organism evidence="3">
    <name type="scientific">Desulfobacca acetoxidans</name>
    <dbReference type="NCBI Taxonomy" id="60893"/>
    <lineage>
        <taxon>Bacteria</taxon>
        <taxon>Pseudomonadati</taxon>
        <taxon>Thermodesulfobacteriota</taxon>
        <taxon>Desulfobaccia</taxon>
        <taxon>Desulfobaccales</taxon>
        <taxon>Desulfobaccaceae</taxon>
        <taxon>Desulfobacca</taxon>
    </lineage>
</organism>
<reference evidence="3" key="1">
    <citation type="journal article" date="2020" name="mSystems">
        <title>Genome- and Community-Level Interaction Insights into Carbon Utilization and Element Cycling Functions of Hydrothermarchaeota in Hydrothermal Sediment.</title>
        <authorList>
            <person name="Zhou Z."/>
            <person name="Liu Y."/>
            <person name="Xu W."/>
            <person name="Pan J."/>
            <person name="Luo Z.H."/>
            <person name="Li M."/>
        </authorList>
    </citation>
    <scope>NUCLEOTIDE SEQUENCE [LARGE SCALE GENOMIC DNA]</scope>
    <source>
        <strain evidence="3">SpSt-853</strain>
    </source>
</reference>
<evidence type="ECO:0000313" key="3">
    <source>
        <dbReference type="EMBL" id="HGZ12370.1"/>
    </source>
</evidence>
<keyword evidence="3" id="KW-0808">Transferase</keyword>
<name>A0A7C5AMG1_9BACT</name>
<evidence type="ECO:0000256" key="1">
    <source>
        <dbReference type="ARBA" id="ARBA00038494"/>
    </source>
</evidence>